<keyword evidence="2" id="KW-0472">Membrane</keyword>
<organism evidence="3 4">
    <name type="scientific">Fibrisoma montanum</name>
    <dbReference type="NCBI Taxonomy" id="2305895"/>
    <lineage>
        <taxon>Bacteria</taxon>
        <taxon>Pseudomonadati</taxon>
        <taxon>Bacteroidota</taxon>
        <taxon>Cytophagia</taxon>
        <taxon>Cytophagales</taxon>
        <taxon>Spirosomataceae</taxon>
        <taxon>Fibrisoma</taxon>
    </lineage>
</organism>
<dbReference type="AlphaFoldDB" id="A0A418MC60"/>
<dbReference type="SUPFAM" id="SSF56925">
    <property type="entry name" value="OMPA-like"/>
    <property type="match status" value="1"/>
</dbReference>
<reference evidence="3 4" key="1">
    <citation type="submission" date="2018-08" db="EMBL/GenBank/DDBJ databases">
        <title>Fibrisoma montanum sp. nov., isolated from Danxia mountain soil.</title>
        <authorList>
            <person name="Huang Y."/>
        </authorList>
    </citation>
    <scope>NUCLEOTIDE SEQUENCE [LARGE SCALE GENOMIC DNA]</scope>
    <source>
        <strain evidence="3 4">HYT19</strain>
    </source>
</reference>
<dbReference type="EMBL" id="QXED01000003">
    <property type="protein sequence ID" value="RIV23949.1"/>
    <property type="molecule type" value="Genomic_DNA"/>
</dbReference>
<evidence type="ECO:0008006" key="5">
    <source>
        <dbReference type="Google" id="ProtNLM"/>
    </source>
</evidence>
<evidence type="ECO:0000313" key="4">
    <source>
        <dbReference type="Proteomes" id="UP000283523"/>
    </source>
</evidence>
<name>A0A418MC60_9BACT</name>
<comment type="caution">
    <text evidence="3">The sequence shown here is derived from an EMBL/GenBank/DDBJ whole genome shotgun (WGS) entry which is preliminary data.</text>
</comment>
<keyword evidence="2" id="KW-1133">Transmembrane helix</keyword>
<dbReference type="InterPro" id="IPR011250">
    <property type="entry name" value="OMP/PagP_B-barrel"/>
</dbReference>
<feature type="region of interest" description="Disordered" evidence="1">
    <location>
        <begin position="27"/>
        <end position="50"/>
    </location>
</feature>
<sequence length="294" mass="32362">MAWPSFRVTTSIRASRLLTRPATSAEGRWGISAPTPLPAEPLSSPNRTEPGMYPMKHRTLACTLLLWGAVCFSTTGQGLTFPPFTRWYQNPLGFEPVKLHTANGLIIPAGIALIGVILTRKDTSLLHRISVVGEGGTSWGYYPPYTTMYQANGGLLFHARRWLSIGVEANVYHPGDAFNNSWGIGLRPFFRFYPVNQTRFRLYIDSGAGLLLFNKPFPQPTTGYGAFSEPRTGTRLNGSPKYGLGVELNLNEHTAIMAGVRHVHISNGNHPGQERNPGHDSNGFYVGFSYGLPK</sequence>
<feature type="transmembrane region" description="Helical" evidence="2">
    <location>
        <begin position="99"/>
        <end position="118"/>
    </location>
</feature>
<dbReference type="Pfam" id="PF09411">
    <property type="entry name" value="PagL"/>
    <property type="match status" value="1"/>
</dbReference>
<evidence type="ECO:0000313" key="3">
    <source>
        <dbReference type="EMBL" id="RIV23949.1"/>
    </source>
</evidence>
<proteinExistence type="predicted"/>
<evidence type="ECO:0000256" key="1">
    <source>
        <dbReference type="SAM" id="MobiDB-lite"/>
    </source>
</evidence>
<keyword evidence="2" id="KW-0812">Transmembrane</keyword>
<dbReference type="Proteomes" id="UP000283523">
    <property type="component" value="Unassembled WGS sequence"/>
</dbReference>
<accession>A0A418MC60</accession>
<keyword evidence="4" id="KW-1185">Reference proteome</keyword>
<protein>
    <recommendedName>
        <fullName evidence="5">Acyloxyacyl hydrolase</fullName>
    </recommendedName>
</protein>
<gene>
    <name evidence="3" type="ORF">DYU11_13375</name>
</gene>
<dbReference type="InterPro" id="IPR018550">
    <property type="entry name" value="Lipid-A_deacylase-rel"/>
</dbReference>
<evidence type="ECO:0000256" key="2">
    <source>
        <dbReference type="SAM" id="Phobius"/>
    </source>
</evidence>
<dbReference type="Gene3D" id="2.40.160.20">
    <property type="match status" value="1"/>
</dbReference>
<feature type="transmembrane region" description="Helical" evidence="2">
    <location>
        <begin position="60"/>
        <end position="79"/>
    </location>
</feature>